<feature type="domain" description="Peptidase S74" evidence="1">
    <location>
        <begin position="1397"/>
        <end position="1559"/>
    </location>
</feature>
<dbReference type="InterPro" id="IPR007119">
    <property type="entry name" value="Phage_tail_spike_N"/>
</dbReference>
<reference evidence="2 3" key="1">
    <citation type="submission" date="2018-12" db="EMBL/GenBank/DDBJ databases">
        <authorList>
            <person name="Sun L."/>
            <person name="Chen Z."/>
        </authorList>
    </citation>
    <scope>NUCLEOTIDE SEQUENCE [LARGE SCALE GENOMIC DNA]</scope>
    <source>
        <strain evidence="2 3">LMG 29736</strain>
    </source>
</reference>
<dbReference type="InterPro" id="IPR013320">
    <property type="entry name" value="ConA-like_dom_sf"/>
</dbReference>
<name>A0A429X9Y9_SIMTE</name>
<dbReference type="Pfam" id="PF13884">
    <property type="entry name" value="Peptidase_S74"/>
    <property type="match status" value="1"/>
</dbReference>
<dbReference type="InterPro" id="IPR013783">
    <property type="entry name" value="Ig-like_fold"/>
</dbReference>
<dbReference type="InterPro" id="IPR030392">
    <property type="entry name" value="S74_ICA"/>
</dbReference>
<proteinExistence type="predicted"/>
<dbReference type="Gene3D" id="2.60.120.200">
    <property type="match status" value="1"/>
</dbReference>
<dbReference type="SUPFAM" id="SSF49899">
    <property type="entry name" value="Concanavalin A-like lectins/glucanases"/>
    <property type="match status" value="1"/>
</dbReference>
<dbReference type="OrthoDB" id="2240714at2"/>
<dbReference type="EMBL" id="QYTW02000005">
    <property type="protein sequence ID" value="RST60237.1"/>
    <property type="molecule type" value="Genomic_DNA"/>
</dbReference>
<evidence type="ECO:0000313" key="2">
    <source>
        <dbReference type="EMBL" id="RST60237.1"/>
    </source>
</evidence>
<dbReference type="RefSeq" id="WP_120117555.1">
    <property type="nucleotide sequence ID" value="NZ_QYTW02000005.1"/>
</dbReference>
<accession>A0A429X9Y9</accession>
<sequence>MQMTSYLQLDGVNDYLEIPSNPLYTNTGAYEISFRTSTPSREKEGNLIFGKYNGEYFSTNGIGMYVDNGGFLLVQVKSVQTDGSNYHRSSMQITDGLQHVVKIEFFDQQTIKVYIDGTLDGTIHFNETFDSASTPIRIGKSEDTWWGMFKGDLFYLKVYNDVNTLVGEWDFRTGTVLDQTSNNNNATLIGGTWVDNSNINTDEWKKHSSEIYILSQDDKLLTTLSESTGLVSTMFKDQLNNVPDEPFIFTVYADVKQAQHVKEENQVVFRDKEGDLRLYVIKELDDVDNNDGPQTTATCEPAFMELNEHVIEDRRFVDKEAQEALTAALQGTRWTGTVEVSLGKATTNFYYISSVDAIWNILEVWGGEFKDVVTFDGNKITKREIRIKQRLGADRGAWFEIDHNIEEIERTVLSYPVTALYGRGASLEIEDEETGEHTGGYTRLIDFADVEWKKSKGDPVDKPKGQKWVGDPDALLKYGRKHNGQLLHRYGIFENGDYEDPAELLWATWQQLQEEKKAEVNYRLAVHLFDKPVSLGDTARAFDRQFTRPIEIQTRVIAIEYDLLDIEGTTVVEMGQFLSAHDDDLYREINDIKESLNKPRPTKPIDGNSFPDIKPGTPVNVEANGAFQTIHLFWDYDSKVYISHYEVYGSQVKDFIPDSQHMLWRGRTSAFNHEVSTDEVWYYRVRAVNTRGTPGDFSPQVSAATVRIITDDILFGSIIADHLTNNLDIADKLAQNTIDRINEGPMQEIQYKQAEIQATENRLLEDLANKAGLDYVNGQLISKVDNIDFQNAMFDVDTQLNTINASVTNISGNVDSLTGQVNNVNAQVASLDIKANQITQSVSEVRADLDGLEIGGRNLASRNKILAWENGFVRTDNTFRLTGLKAGLSIHENTYEPDTGYVFSFKFKKISGTIKSVAGHAALSNIQAVYRDGVKLSSSSWSAGDANFPDDNKVYSYTIYFKTKTEIGTTNDRIYIQPNRVSPSYAYEYVAEVWDLQLEKGNKATDWTPAPEDTDARIKSAETLIDQKADKLALSAVSTSVDSLTGRMSNAETTLNLIPGQLEAKVDNDGIVQAINFSKEGILISGTKLHITAQTEIDDAVIGTAAIADASITRAKFGKAVIGTAQIEDAAITDAKVATLSADKLNAGAIRGIDVYGSKFRSSDGYTSFYVEGGNVLMTVNDGRKMTIDNSGIYYKGANGDVLFQSSRKLTTSDIFGTSEHNVYLASFKETRSVTYDTALTGSGYVDDYVYVPHRAQGYYGNFLNVNPYGDAVNVYLRPLSNGEVRVTRNETTNDYLPLRAQNVLAHRIMLNEFDTSSKHLYIYAPDEVRISSSVNDNGLGRLRASDVYASSITLNALGNAQHLNLFVVGSDAEVRIKHRQDDSYRPISAADFKVRSSRKSKENITPFKENALDAISGLEVVEFNYKHDDSKRIGFIAEASSVIASSDNEFISLSEVTTLLTKATKELDMRTAYIDEKTDYIDEKVDYIDRKINEFKKAYNSVPCQLHRESWDENDSEPASLDVKGMDGEIEHVKDEMNWLKLENQYLKQKIKQLEDKIA</sequence>
<comment type="caution">
    <text evidence="2">The sequence shown here is derived from an EMBL/GenBank/DDBJ whole genome shotgun (WGS) entry which is preliminary data.</text>
</comment>
<dbReference type="NCBIfam" id="TIGR01665">
    <property type="entry name" value="put_anti_recept"/>
    <property type="match status" value="1"/>
</dbReference>
<dbReference type="SUPFAM" id="SSF49265">
    <property type="entry name" value="Fibronectin type III"/>
    <property type="match status" value="1"/>
</dbReference>
<dbReference type="PROSITE" id="PS51688">
    <property type="entry name" value="ICA"/>
    <property type="match status" value="1"/>
</dbReference>
<dbReference type="Gene3D" id="2.60.40.10">
    <property type="entry name" value="Immunoglobulins"/>
    <property type="match status" value="1"/>
</dbReference>
<dbReference type="Pfam" id="PF06605">
    <property type="entry name" value="Prophage_tail"/>
    <property type="match status" value="1"/>
</dbReference>
<dbReference type="InterPro" id="IPR010572">
    <property type="entry name" value="Tail_dom"/>
</dbReference>
<gene>
    <name evidence="2" type="ORF">D5F11_007210</name>
</gene>
<dbReference type="Proteomes" id="UP000287296">
    <property type="component" value="Unassembled WGS sequence"/>
</dbReference>
<organism evidence="2 3">
    <name type="scientific">Siminovitchia terrae</name>
    <name type="common">Bacillus terrae</name>
    <dbReference type="NCBI Taxonomy" id="1914933"/>
    <lineage>
        <taxon>Bacteria</taxon>
        <taxon>Bacillati</taxon>
        <taxon>Bacillota</taxon>
        <taxon>Bacilli</taxon>
        <taxon>Bacillales</taxon>
        <taxon>Bacillaceae</taxon>
        <taxon>Siminovitchia</taxon>
    </lineage>
</organism>
<evidence type="ECO:0000259" key="1">
    <source>
        <dbReference type="PROSITE" id="PS51688"/>
    </source>
</evidence>
<protein>
    <recommendedName>
        <fullName evidence="1">Peptidase S74 domain-containing protein</fullName>
    </recommendedName>
</protein>
<dbReference type="Pfam" id="PF13385">
    <property type="entry name" value="Laminin_G_3"/>
    <property type="match status" value="1"/>
</dbReference>
<dbReference type="InterPro" id="IPR036116">
    <property type="entry name" value="FN3_sf"/>
</dbReference>
<evidence type="ECO:0000313" key="3">
    <source>
        <dbReference type="Proteomes" id="UP000287296"/>
    </source>
</evidence>